<gene>
    <name evidence="1" type="ORF">WN55_01844</name>
</gene>
<protein>
    <submittedName>
        <fullName evidence="1">Uncharacterized protein</fullName>
    </submittedName>
</protein>
<dbReference type="EMBL" id="KQ434890">
    <property type="protein sequence ID" value="KZC10415.1"/>
    <property type="molecule type" value="Genomic_DNA"/>
</dbReference>
<name>A0A154PEY7_DUFNO</name>
<proteinExistence type="predicted"/>
<reference evidence="1 2" key="1">
    <citation type="submission" date="2015-07" db="EMBL/GenBank/DDBJ databases">
        <title>The genome of Dufourea novaeangliae.</title>
        <authorList>
            <person name="Pan H."/>
            <person name="Kapheim K."/>
        </authorList>
    </citation>
    <scope>NUCLEOTIDE SEQUENCE [LARGE SCALE GENOMIC DNA]</scope>
    <source>
        <strain evidence="1">0120121106</strain>
        <tissue evidence="1">Whole body</tissue>
    </source>
</reference>
<evidence type="ECO:0000313" key="2">
    <source>
        <dbReference type="Proteomes" id="UP000076502"/>
    </source>
</evidence>
<sequence>MGSRRISNRSFFDMEHYYTNYRSGLGLDDLWKKRLTLYTLNNCRINNLKNFPKSFEIRLNITKDYNISKCQQNPKCYSKRCPISLGMTNNFQ</sequence>
<evidence type="ECO:0000313" key="1">
    <source>
        <dbReference type="EMBL" id="KZC10415.1"/>
    </source>
</evidence>
<keyword evidence="2" id="KW-1185">Reference proteome</keyword>
<dbReference type="AlphaFoldDB" id="A0A154PEY7"/>
<dbReference type="Proteomes" id="UP000076502">
    <property type="component" value="Unassembled WGS sequence"/>
</dbReference>
<organism evidence="1 2">
    <name type="scientific">Dufourea novaeangliae</name>
    <name type="common">Sweat bee</name>
    <dbReference type="NCBI Taxonomy" id="178035"/>
    <lineage>
        <taxon>Eukaryota</taxon>
        <taxon>Metazoa</taxon>
        <taxon>Ecdysozoa</taxon>
        <taxon>Arthropoda</taxon>
        <taxon>Hexapoda</taxon>
        <taxon>Insecta</taxon>
        <taxon>Pterygota</taxon>
        <taxon>Neoptera</taxon>
        <taxon>Endopterygota</taxon>
        <taxon>Hymenoptera</taxon>
        <taxon>Apocrita</taxon>
        <taxon>Aculeata</taxon>
        <taxon>Apoidea</taxon>
        <taxon>Anthophila</taxon>
        <taxon>Halictidae</taxon>
        <taxon>Rophitinae</taxon>
        <taxon>Dufourea</taxon>
    </lineage>
</organism>
<accession>A0A154PEY7</accession>